<keyword evidence="9 10" id="KW-0131">Cell cycle</keyword>
<evidence type="ECO:0000256" key="8">
    <source>
        <dbReference type="ARBA" id="ARBA00023172"/>
    </source>
</evidence>
<gene>
    <name evidence="13" type="primary">xerD</name>
    <name evidence="10" type="synonym">xerC</name>
    <name evidence="13" type="ORF">DR864_07100</name>
</gene>
<dbReference type="PROSITE" id="PS51900">
    <property type="entry name" value="CB"/>
    <property type="match status" value="1"/>
</dbReference>
<dbReference type="Pfam" id="PF02899">
    <property type="entry name" value="Phage_int_SAM_1"/>
    <property type="match status" value="1"/>
</dbReference>
<dbReference type="CDD" id="cd00798">
    <property type="entry name" value="INT_XerDC_C"/>
    <property type="match status" value="1"/>
</dbReference>
<evidence type="ECO:0000259" key="11">
    <source>
        <dbReference type="PROSITE" id="PS51898"/>
    </source>
</evidence>
<dbReference type="GO" id="GO:0005737">
    <property type="term" value="C:cytoplasm"/>
    <property type="evidence" value="ECO:0007669"/>
    <property type="project" value="UniProtKB-SubCell"/>
</dbReference>
<evidence type="ECO:0000259" key="12">
    <source>
        <dbReference type="PROSITE" id="PS51900"/>
    </source>
</evidence>
<dbReference type="GO" id="GO:0009037">
    <property type="term" value="F:tyrosine-based site-specific recombinase activity"/>
    <property type="evidence" value="ECO:0007669"/>
    <property type="project" value="UniProtKB-UniRule"/>
</dbReference>
<dbReference type="HAMAP" id="MF_01808">
    <property type="entry name" value="Recomb_XerC_XerD"/>
    <property type="match status" value="1"/>
</dbReference>
<evidence type="ECO:0000256" key="7">
    <source>
        <dbReference type="ARBA" id="ARBA00023125"/>
    </source>
</evidence>
<dbReference type="Gene3D" id="1.10.150.130">
    <property type="match status" value="1"/>
</dbReference>
<dbReference type="InterPro" id="IPR013762">
    <property type="entry name" value="Integrase-like_cat_sf"/>
</dbReference>
<dbReference type="Proteomes" id="UP000251993">
    <property type="component" value="Chromosome"/>
</dbReference>
<dbReference type="OrthoDB" id="9801717at2"/>
<dbReference type="GO" id="GO:0006313">
    <property type="term" value="P:DNA transposition"/>
    <property type="evidence" value="ECO:0007669"/>
    <property type="project" value="UniProtKB-UniRule"/>
</dbReference>
<comment type="subcellular location">
    <subcellularLocation>
        <location evidence="1 10">Cytoplasm</location>
    </subcellularLocation>
</comment>
<dbReference type="GO" id="GO:0007059">
    <property type="term" value="P:chromosome segregation"/>
    <property type="evidence" value="ECO:0007669"/>
    <property type="project" value="UniProtKB-UniRule"/>
</dbReference>
<dbReference type="NCBIfam" id="NF001399">
    <property type="entry name" value="PRK00283.1"/>
    <property type="match status" value="1"/>
</dbReference>
<dbReference type="NCBIfam" id="TIGR02225">
    <property type="entry name" value="recomb_XerD"/>
    <property type="match status" value="1"/>
</dbReference>
<feature type="active site" description="O-(3'-phospho-DNA)-tyrosine intermediate" evidence="10">
    <location>
        <position position="278"/>
    </location>
</feature>
<sequence>MWDSYLKHFKDYLMLERGLADNSVEAYVRDATKLSEYMDLLGGKDLTEVTELDILGFLGYLHDLGLVAYSQARMLSGIKAFFNYLVLENVLKVDPTQLIESPHLSRSLPDVLTYPEIIQILEANDVSTAEGARNRAMLEVLYSSGLRVSELVNLQITNCYFDAGFMRVIGKGSKTRLVPIGGDAIRYTLLYIEHIRSLVEVQKGHEDYVFLNRRGKQLTRVMIFLIIKNLVEEVGLKKTVSPHTFRHSFATHLIEGGADLRAVQEMLGHESITTTEIYTHLDREYLREVVTKYHPRA</sequence>
<evidence type="ECO:0000256" key="6">
    <source>
        <dbReference type="ARBA" id="ARBA00022908"/>
    </source>
</evidence>
<evidence type="ECO:0000256" key="5">
    <source>
        <dbReference type="ARBA" id="ARBA00022829"/>
    </source>
</evidence>
<dbReference type="KEGG" id="run:DR864_07100"/>
<feature type="active site" evidence="10">
    <location>
        <position position="246"/>
    </location>
</feature>
<dbReference type="InterPro" id="IPR050090">
    <property type="entry name" value="Tyrosine_recombinase_XerCD"/>
</dbReference>
<name>A0A344TFU1_9BACT</name>
<keyword evidence="7 10" id="KW-0238">DNA-binding</keyword>
<protein>
    <recommendedName>
        <fullName evidence="10">Tyrosine recombinase XerC</fullName>
    </recommendedName>
</protein>
<organism evidence="13 14">
    <name type="scientific">Runella rosea</name>
    <dbReference type="NCBI Taxonomy" id="2259595"/>
    <lineage>
        <taxon>Bacteria</taxon>
        <taxon>Pseudomonadati</taxon>
        <taxon>Bacteroidota</taxon>
        <taxon>Cytophagia</taxon>
        <taxon>Cytophagales</taxon>
        <taxon>Spirosomataceae</taxon>
        <taxon>Runella</taxon>
    </lineage>
</organism>
<evidence type="ECO:0000256" key="4">
    <source>
        <dbReference type="ARBA" id="ARBA00022618"/>
    </source>
</evidence>
<dbReference type="InterPro" id="IPR044068">
    <property type="entry name" value="CB"/>
</dbReference>
<evidence type="ECO:0000256" key="9">
    <source>
        <dbReference type="ARBA" id="ARBA00023306"/>
    </source>
</evidence>
<keyword evidence="14" id="KW-1185">Reference proteome</keyword>
<dbReference type="InterPro" id="IPR002104">
    <property type="entry name" value="Integrase_catalytic"/>
</dbReference>
<feature type="domain" description="Tyr recombinase" evidence="11">
    <location>
        <begin position="107"/>
        <end position="291"/>
    </location>
</feature>
<comment type="function">
    <text evidence="10">Site-specific tyrosine recombinase, which acts by catalyzing the cutting and rejoining of the recombining DNA molecules. The XerC-XerD complex is essential to convert dimers of the bacterial chromosome into monomers to permit their segregation at cell division. It also contributes to the segregational stability of plasmids.</text>
</comment>
<dbReference type="AlphaFoldDB" id="A0A344TFU1"/>
<keyword evidence="5 10" id="KW-0159">Chromosome partition</keyword>
<dbReference type="InterPro" id="IPR011010">
    <property type="entry name" value="DNA_brk_join_enz"/>
</dbReference>
<comment type="subunit">
    <text evidence="10">Forms a cyclic heterotetrameric complex composed of two molecules of XerC and two molecules of XerD.</text>
</comment>
<evidence type="ECO:0000313" key="13">
    <source>
        <dbReference type="EMBL" id="AXE17512.1"/>
    </source>
</evidence>
<dbReference type="Gene3D" id="1.10.443.10">
    <property type="entry name" value="Intergrase catalytic core"/>
    <property type="match status" value="1"/>
</dbReference>
<dbReference type="GO" id="GO:0051301">
    <property type="term" value="P:cell division"/>
    <property type="evidence" value="ECO:0007669"/>
    <property type="project" value="UniProtKB-KW"/>
</dbReference>
<dbReference type="Pfam" id="PF00589">
    <property type="entry name" value="Phage_integrase"/>
    <property type="match status" value="1"/>
</dbReference>
<feature type="active site" evidence="10">
    <location>
        <position position="147"/>
    </location>
</feature>
<keyword evidence="8 10" id="KW-0233">DNA recombination</keyword>
<feature type="active site" evidence="10">
    <location>
        <position position="269"/>
    </location>
</feature>
<dbReference type="InterPro" id="IPR011932">
    <property type="entry name" value="Recomb_XerD"/>
</dbReference>
<dbReference type="SUPFAM" id="SSF56349">
    <property type="entry name" value="DNA breaking-rejoining enzymes"/>
    <property type="match status" value="1"/>
</dbReference>
<keyword evidence="6 10" id="KW-0229">DNA integration</keyword>
<dbReference type="InterPro" id="IPR010998">
    <property type="entry name" value="Integrase_recombinase_N"/>
</dbReference>
<keyword evidence="3 10" id="KW-0963">Cytoplasm</keyword>
<evidence type="ECO:0000256" key="2">
    <source>
        <dbReference type="ARBA" id="ARBA00010450"/>
    </source>
</evidence>
<evidence type="ECO:0000256" key="3">
    <source>
        <dbReference type="ARBA" id="ARBA00022490"/>
    </source>
</evidence>
<keyword evidence="4 10" id="KW-0132">Cell division</keyword>
<feature type="active site" evidence="10">
    <location>
        <position position="243"/>
    </location>
</feature>
<dbReference type="GO" id="GO:0003677">
    <property type="term" value="F:DNA binding"/>
    <property type="evidence" value="ECO:0007669"/>
    <property type="project" value="UniProtKB-UniRule"/>
</dbReference>
<evidence type="ECO:0000256" key="10">
    <source>
        <dbReference type="HAMAP-Rule" id="MF_01808"/>
    </source>
</evidence>
<dbReference type="InterPro" id="IPR023009">
    <property type="entry name" value="Tyrosine_recombinase_XerC/XerD"/>
</dbReference>
<comment type="similarity">
    <text evidence="10">Belongs to the 'phage' integrase family. XerC subfamily.</text>
</comment>
<feature type="domain" description="Core-binding (CB)" evidence="12">
    <location>
        <begin position="1"/>
        <end position="86"/>
    </location>
</feature>
<evidence type="ECO:0000256" key="1">
    <source>
        <dbReference type="ARBA" id="ARBA00004496"/>
    </source>
</evidence>
<dbReference type="RefSeq" id="WP_114066297.1">
    <property type="nucleotide sequence ID" value="NZ_CP030850.1"/>
</dbReference>
<feature type="active site" evidence="10">
    <location>
        <position position="171"/>
    </location>
</feature>
<dbReference type="PANTHER" id="PTHR30349:SF81">
    <property type="entry name" value="TYROSINE RECOMBINASE XERC"/>
    <property type="match status" value="1"/>
</dbReference>
<dbReference type="InterPro" id="IPR004107">
    <property type="entry name" value="Integrase_SAM-like_N"/>
</dbReference>
<proteinExistence type="inferred from homology"/>
<dbReference type="EMBL" id="CP030850">
    <property type="protein sequence ID" value="AXE17512.1"/>
    <property type="molecule type" value="Genomic_DNA"/>
</dbReference>
<dbReference type="PANTHER" id="PTHR30349">
    <property type="entry name" value="PHAGE INTEGRASE-RELATED"/>
    <property type="match status" value="1"/>
</dbReference>
<reference evidence="13 14" key="1">
    <citation type="submission" date="2018-07" db="EMBL/GenBank/DDBJ databases">
        <title>Genome sequencing of Runella.</title>
        <authorList>
            <person name="Baek M.-G."/>
            <person name="Yi H."/>
        </authorList>
    </citation>
    <scope>NUCLEOTIDE SEQUENCE [LARGE SCALE GENOMIC DNA]</scope>
    <source>
        <strain evidence="13 14">HYN0085</strain>
    </source>
</reference>
<comment type="similarity">
    <text evidence="2">Belongs to the 'phage' integrase family. XerD subfamily.</text>
</comment>
<accession>A0A344TFU1</accession>
<dbReference type="PROSITE" id="PS51898">
    <property type="entry name" value="TYR_RECOMBINASE"/>
    <property type="match status" value="1"/>
</dbReference>
<evidence type="ECO:0000313" key="14">
    <source>
        <dbReference type="Proteomes" id="UP000251993"/>
    </source>
</evidence>